<keyword evidence="2" id="KW-1133">Transmembrane helix</keyword>
<sequence>MSVPGTTSRPAAPGTSERRETDRSPARRRQVLGLAATVLLLVAAVVFFLVTPDPDRTTGPGAGGPVAGPVDTTAGPSGAATASSSSTPGPRSGATASSSAGADGTSAPGSPGSGPSGSGPGLTTAGTSVVASPRSDGSWDVVEQVRLTEPTTTLRLAVPRISRLGGDFGGQRATVTDLQASADGQAVLIDRRGSGWQLEAPSAGRDFQLRYVLGGVTVRSVPSTAGRALAALAPLSRPTDGSDDVQVTAVGTDVHSVQCPLLSGDGQLCQQGSGGDRWTTRALPRDEALVVVQFDLPAPQ</sequence>
<organism evidence="3 4">
    <name type="scientific">Microlunatus kandeliicorticis</name>
    <dbReference type="NCBI Taxonomy" id="1759536"/>
    <lineage>
        <taxon>Bacteria</taxon>
        <taxon>Bacillati</taxon>
        <taxon>Actinomycetota</taxon>
        <taxon>Actinomycetes</taxon>
        <taxon>Propionibacteriales</taxon>
        <taxon>Propionibacteriaceae</taxon>
        <taxon>Microlunatus</taxon>
    </lineage>
</organism>
<comment type="caution">
    <text evidence="3">The sequence shown here is derived from an EMBL/GenBank/DDBJ whole genome shotgun (WGS) entry which is preliminary data.</text>
</comment>
<reference evidence="3 4" key="1">
    <citation type="submission" date="2020-07" db="EMBL/GenBank/DDBJ databases">
        <title>Sequencing the genomes of 1000 actinobacteria strains.</title>
        <authorList>
            <person name="Klenk H.-P."/>
        </authorList>
    </citation>
    <scope>NUCLEOTIDE SEQUENCE [LARGE SCALE GENOMIC DNA]</scope>
    <source>
        <strain evidence="3 4">DSM 100723</strain>
    </source>
</reference>
<keyword evidence="2" id="KW-0472">Membrane</keyword>
<dbReference type="EMBL" id="JACGWT010000005">
    <property type="protein sequence ID" value="MBA8795659.1"/>
    <property type="molecule type" value="Genomic_DNA"/>
</dbReference>
<dbReference type="AlphaFoldDB" id="A0A7W3P748"/>
<feature type="region of interest" description="Disordered" evidence="1">
    <location>
        <begin position="1"/>
        <end position="28"/>
    </location>
</feature>
<feature type="region of interest" description="Disordered" evidence="1">
    <location>
        <begin position="57"/>
        <end position="138"/>
    </location>
</feature>
<feature type="compositionally biased region" description="Low complexity" evidence="1">
    <location>
        <begin position="67"/>
        <end position="110"/>
    </location>
</feature>
<evidence type="ECO:0000313" key="3">
    <source>
        <dbReference type="EMBL" id="MBA8795659.1"/>
    </source>
</evidence>
<gene>
    <name evidence="3" type="ORF">FHX74_003295</name>
</gene>
<evidence type="ECO:0000256" key="2">
    <source>
        <dbReference type="SAM" id="Phobius"/>
    </source>
</evidence>
<feature type="compositionally biased region" description="Gly residues" evidence="1">
    <location>
        <begin position="111"/>
        <end position="120"/>
    </location>
</feature>
<proteinExistence type="predicted"/>
<keyword evidence="2" id="KW-0812">Transmembrane</keyword>
<feature type="transmembrane region" description="Helical" evidence="2">
    <location>
        <begin position="31"/>
        <end position="50"/>
    </location>
</feature>
<evidence type="ECO:0000256" key="1">
    <source>
        <dbReference type="SAM" id="MobiDB-lite"/>
    </source>
</evidence>
<protein>
    <submittedName>
        <fullName evidence="3">Uncharacterized protein</fullName>
    </submittedName>
</protein>
<accession>A0A7W3P748</accession>
<evidence type="ECO:0000313" key="4">
    <source>
        <dbReference type="Proteomes" id="UP000523079"/>
    </source>
</evidence>
<name>A0A7W3P748_9ACTN</name>
<keyword evidence="4" id="KW-1185">Reference proteome</keyword>
<feature type="compositionally biased region" description="Basic and acidic residues" evidence="1">
    <location>
        <begin position="16"/>
        <end position="25"/>
    </location>
</feature>
<dbReference type="Proteomes" id="UP000523079">
    <property type="component" value="Unassembled WGS sequence"/>
</dbReference>